<keyword evidence="2" id="KW-1185">Reference proteome</keyword>
<evidence type="ECO:0000313" key="2">
    <source>
        <dbReference type="Proteomes" id="UP000184498"/>
    </source>
</evidence>
<dbReference type="EMBL" id="FRAM01000005">
    <property type="protein sequence ID" value="SHK69987.1"/>
    <property type="molecule type" value="Genomic_DNA"/>
</dbReference>
<accession>A0A1M6ULC8</accession>
<dbReference type="STRING" id="216903.SAMN05444371_3368"/>
<proteinExistence type="predicted"/>
<gene>
    <name evidence="1" type="ORF">SAMN05444371_3368</name>
</gene>
<reference evidence="2" key="1">
    <citation type="submission" date="2016-11" db="EMBL/GenBank/DDBJ databases">
        <authorList>
            <person name="Varghese N."/>
            <person name="Submissions S."/>
        </authorList>
    </citation>
    <scope>NUCLEOTIDE SEQUENCE [LARGE SCALE GENOMIC DNA]</scope>
    <source>
        <strain evidence="2">DSM 18016</strain>
    </source>
</reference>
<dbReference type="RefSeq" id="WP_073000317.1">
    <property type="nucleotide sequence ID" value="NZ_FRAM01000005.1"/>
</dbReference>
<sequence length="183" mass="21136">MQRKQMLPPELDGLVSYIEEKEEILAQVLLPEIEDLPDYEQYLRVQDINIALSQKHLKIIPYRVLIHKVTQKELKLNLPVPDWTKSASDLTSLIDPETGDRILVPTQYSEYVTPEPTQENPNPEPVLTVIETKNEPYLVPILKYLITIVENKKFLEAMELFTKQFIADEQAVNPDVFTKLPAL</sequence>
<name>A0A1M6ULC8_9FLAO</name>
<dbReference type="AlphaFoldDB" id="A0A1M6ULC8"/>
<organism evidence="1 2">
    <name type="scientific">Epilithonimonas mollis</name>
    <dbReference type="NCBI Taxonomy" id="216903"/>
    <lineage>
        <taxon>Bacteria</taxon>
        <taxon>Pseudomonadati</taxon>
        <taxon>Bacteroidota</taxon>
        <taxon>Flavobacteriia</taxon>
        <taxon>Flavobacteriales</taxon>
        <taxon>Weeksellaceae</taxon>
        <taxon>Chryseobacterium group</taxon>
        <taxon>Epilithonimonas</taxon>
    </lineage>
</organism>
<dbReference type="Proteomes" id="UP000184498">
    <property type="component" value="Unassembled WGS sequence"/>
</dbReference>
<protein>
    <submittedName>
        <fullName evidence="1">Uncharacterized protein</fullName>
    </submittedName>
</protein>
<evidence type="ECO:0000313" key="1">
    <source>
        <dbReference type="EMBL" id="SHK69987.1"/>
    </source>
</evidence>